<name>A0A1G7HNS3_CHIFI</name>
<proteinExistence type="predicted"/>
<dbReference type="GO" id="GO:0043565">
    <property type="term" value="F:sequence-specific DNA binding"/>
    <property type="evidence" value="ECO:0007669"/>
    <property type="project" value="InterPro"/>
</dbReference>
<reference evidence="2 3" key="1">
    <citation type="submission" date="2016-10" db="EMBL/GenBank/DDBJ databases">
        <authorList>
            <person name="de Groot N.N."/>
        </authorList>
    </citation>
    <scope>NUCLEOTIDE SEQUENCE [LARGE SCALE GENOMIC DNA]</scope>
    <source>
        <strain evidence="2 3">DSM 527</strain>
    </source>
</reference>
<sequence length="333" mass="38819">MYPTLFEENKLLLIDRLDQAYFPAANIPSEYLPLIIPFAGLYYEQDDDYNVLTQHIQLGPFSLWLHDVFASKDIVLRPYTPFHIWALHFMYEDTLRAELVKTNTFTLEERQCNLFNLYSHMPRVPMQGGKKILSFHINILPSDLMVLVQQYPGLFYLANKRVQRKSSVINEKPYRINAVCNMLIQSVLSCRYIEAPAVYFLQRCCLDLFLNFSQQDAISDEIRPPTEAQTALFNQIFTYLTEHPHINHTVQEVAKMFDMPGVKLAQGFRAHFSVGITPFLHMLKMMMIYHTLMQKACTLRDLALIGGYTRIEDMVRDVEKHYGCNLAALRRSM</sequence>
<dbReference type="STRING" id="104663.SAMN04488121_101545"/>
<dbReference type="InterPro" id="IPR018060">
    <property type="entry name" value="HTH_AraC"/>
</dbReference>
<protein>
    <submittedName>
        <fullName evidence="2">AraC-type DNA-binding protein</fullName>
    </submittedName>
</protein>
<organism evidence="2 3">
    <name type="scientific">Chitinophaga filiformis</name>
    <name type="common">Myxococcus filiformis</name>
    <name type="synonym">Flexibacter filiformis</name>
    <dbReference type="NCBI Taxonomy" id="104663"/>
    <lineage>
        <taxon>Bacteria</taxon>
        <taxon>Pseudomonadati</taxon>
        <taxon>Bacteroidota</taxon>
        <taxon>Chitinophagia</taxon>
        <taxon>Chitinophagales</taxon>
        <taxon>Chitinophagaceae</taxon>
        <taxon>Chitinophaga</taxon>
    </lineage>
</organism>
<dbReference type="EMBL" id="FNBN01000001">
    <property type="protein sequence ID" value="SDF02073.1"/>
    <property type="molecule type" value="Genomic_DNA"/>
</dbReference>
<accession>A0A1G7HNS3</accession>
<dbReference type="OrthoDB" id="637213at2"/>
<dbReference type="Proteomes" id="UP000199045">
    <property type="component" value="Unassembled WGS sequence"/>
</dbReference>
<evidence type="ECO:0000259" key="1">
    <source>
        <dbReference type="PROSITE" id="PS01124"/>
    </source>
</evidence>
<evidence type="ECO:0000313" key="2">
    <source>
        <dbReference type="EMBL" id="SDF02073.1"/>
    </source>
</evidence>
<dbReference type="AlphaFoldDB" id="A0A1G7HNS3"/>
<evidence type="ECO:0000313" key="3">
    <source>
        <dbReference type="Proteomes" id="UP000199045"/>
    </source>
</evidence>
<dbReference type="RefSeq" id="WP_089828689.1">
    <property type="nucleotide sequence ID" value="NZ_FNBN01000001.1"/>
</dbReference>
<gene>
    <name evidence="2" type="ORF">SAMN04488121_101545</name>
</gene>
<dbReference type="Gene3D" id="1.10.10.60">
    <property type="entry name" value="Homeodomain-like"/>
    <property type="match status" value="1"/>
</dbReference>
<dbReference type="GO" id="GO:0003700">
    <property type="term" value="F:DNA-binding transcription factor activity"/>
    <property type="evidence" value="ECO:0007669"/>
    <property type="project" value="InterPro"/>
</dbReference>
<feature type="domain" description="HTH araC/xylS-type" evidence="1">
    <location>
        <begin position="234"/>
        <end position="332"/>
    </location>
</feature>
<keyword evidence="2" id="KW-0238">DNA-binding</keyword>
<dbReference type="PROSITE" id="PS01124">
    <property type="entry name" value="HTH_ARAC_FAMILY_2"/>
    <property type="match status" value="1"/>
</dbReference>